<feature type="transmembrane region" description="Helical" evidence="2">
    <location>
        <begin position="36"/>
        <end position="56"/>
    </location>
</feature>
<dbReference type="AlphaFoldDB" id="A0A1C3VIE8"/>
<keyword evidence="2" id="KW-1133">Transmembrane helix</keyword>
<sequence length="251" mass="28476">MARFNLGGQFSLPRDEFFYDDVAVHRIHEIRYSKFAAIRATILVFTIMALFVGLLIVTRHQNSDAQIWRLRINAVVILVIFCAATIKRVPIYVRRNYDDPVIIIGPDGIQDTRVATAVIPWTNIANADRISAGKMSGCLTLHLIANDTPLAGPAVKTMTDASGIRETEVQIKADLFDRRYSDIYNIAMAFYRAHRFGWLSSPSDDDWPEYQSETAPLFRKRLLPAHPLPEAGNPMPKAKAWRLRRGHDDKL</sequence>
<evidence type="ECO:0000256" key="2">
    <source>
        <dbReference type="SAM" id="Phobius"/>
    </source>
</evidence>
<feature type="region of interest" description="Disordered" evidence="1">
    <location>
        <begin position="225"/>
        <end position="251"/>
    </location>
</feature>
<organism evidence="3 4">
    <name type="scientific">Rhizobium miluonense</name>
    <dbReference type="NCBI Taxonomy" id="411945"/>
    <lineage>
        <taxon>Bacteria</taxon>
        <taxon>Pseudomonadati</taxon>
        <taxon>Pseudomonadota</taxon>
        <taxon>Alphaproteobacteria</taxon>
        <taxon>Hyphomicrobiales</taxon>
        <taxon>Rhizobiaceae</taxon>
        <taxon>Rhizobium/Agrobacterium group</taxon>
        <taxon>Rhizobium</taxon>
    </lineage>
</organism>
<name>A0A1C3VIE8_9HYPH</name>
<accession>A0A1C3VIE8</accession>
<reference evidence="4" key="1">
    <citation type="submission" date="2016-08" db="EMBL/GenBank/DDBJ databases">
        <authorList>
            <person name="Varghese N."/>
            <person name="Submissions Spin"/>
        </authorList>
    </citation>
    <scope>NUCLEOTIDE SEQUENCE [LARGE SCALE GENOMIC DNA]</scope>
    <source>
        <strain evidence="4">HAMBI 2971</strain>
    </source>
</reference>
<dbReference type="Proteomes" id="UP000199435">
    <property type="component" value="Unassembled WGS sequence"/>
</dbReference>
<dbReference type="EMBL" id="FMAH01000013">
    <property type="protein sequence ID" value="SCB27479.1"/>
    <property type="molecule type" value="Genomic_DNA"/>
</dbReference>
<keyword evidence="2" id="KW-0472">Membrane</keyword>
<proteinExistence type="predicted"/>
<gene>
    <name evidence="3" type="ORF">GA0061102_101387</name>
</gene>
<keyword evidence="2" id="KW-0812">Transmembrane</keyword>
<keyword evidence="4" id="KW-1185">Reference proteome</keyword>
<evidence type="ECO:0000313" key="4">
    <source>
        <dbReference type="Proteomes" id="UP000199435"/>
    </source>
</evidence>
<feature type="transmembrane region" description="Helical" evidence="2">
    <location>
        <begin position="68"/>
        <end position="86"/>
    </location>
</feature>
<protein>
    <submittedName>
        <fullName evidence="3">Uncharacterized protein</fullName>
    </submittedName>
</protein>
<evidence type="ECO:0000313" key="3">
    <source>
        <dbReference type="EMBL" id="SCB27479.1"/>
    </source>
</evidence>
<evidence type="ECO:0000256" key="1">
    <source>
        <dbReference type="SAM" id="MobiDB-lite"/>
    </source>
</evidence>